<dbReference type="InterPro" id="IPR002295">
    <property type="entry name" value="N4/N6-MTase_EcoPI_Mod-like"/>
</dbReference>
<dbReference type="SUPFAM" id="SSF53335">
    <property type="entry name" value="S-adenosyl-L-methionine-dependent methyltransferases"/>
    <property type="match status" value="1"/>
</dbReference>
<feature type="domain" description="DNA methylase N-4/N-6" evidence="7">
    <location>
        <begin position="2"/>
        <end position="288"/>
    </location>
</feature>
<keyword evidence="4" id="KW-0808">Transferase</keyword>
<keyword evidence="3 8" id="KW-0489">Methyltransferase</keyword>
<evidence type="ECO:0000313" key="9">
    <source>
        <dbReference type="Proteomes" id="UP000020218"/>
    </source>
</evidence>
<dbReference type="GO" id="GO:0009007">
    <property type="term" value="F:site-specific DNA-methyltransferase (adenine-specific) activity"/>
    <property type="evidence" value="ECO:0007669"/>
    <property type="project" value="UniProtKB-EC"/>
</dbReference>
<dbReference type="InterPro" id="IPR002941">
    <property type="entry name" value="DNA_methylase_N4/N6"/>
</dbReference>
<proteinExistence type="inferred from homology"/>
<evidence type="ECO:0000256" key="1">
    <source>
        <dbReference type="ARBA" id="ARBA00006594"/>
    </source>
</evidence>
<dbReference type="STRING" id="1454001.AW08_00677"/>
<dbReference type="InterPro" id="IPR002052">
    <property type="entry name" value="DNA_methylase_N6_adenine_CS"/>
</dbReference>
<comment type="similarity">
    <text evidence="1">Belongs to the N(4)/N(6)-methyltransferase family.</text>
</comment>
<dbReference type="Gene3D" id="3.40.50.150">
    <property type="entry name" value="Vaccinia Virus protein VP39"/>
    <property type="match status" value="1"/>
</dbReference>
<accession>A0A011NW60</accession>
<protein>
    <recommendedName>
        <fullName evidence="2">site-specific DNA-methyltransferase (adenine-specific)</fullName>
        <ecNumber evidence="2">2.1.1.72</ecNumber>
    </recommendedName>
</protein>
<dbReference type="GO" id="GO:0008170">
    <property type="term" value="F:N-methyltransferase activity"/>
    <property type="evidence" value="ECO:0007669"/>
    <property type="project" value="InterPro"/>
</dbReference>
<gene>
    <name evidence="8" type="ORF">AW08_00677</name>
</gene>
<dbReference type="PATRIC" id="fig|1454001.3.peg.855"/>
<evidence type="ECO:0000313" key="8">
    <source>
        <dbReference type="EMBL" id="EXI68855.1"/>
    </source>
</evidence>
<evidence type="ECO:0000256" key="4">
    <source>
        <dbReference type="ARBA" id="ARBA00022679"/>
    </source>
</evidence>
<keyword evidence="5" id="KW-0949">S-adenosyl-L-methionine</keyword>
<evidence type="ECO:0000259" key="7">
    <source>
        <dbReference type="Pfam" id="PF01555"/>
    </source>
</evidence>
<evidence type="ECO:0000256" key="6">
    <source>
        <dbReference type="ARBA" id="ARBA00047942"/>
    </source>
</evidence>
<organism evidence="8 9">
    <name type="scientific">Candidatus Accumulibacter adjunctus</name>
    <dbReference type="NCBI Taxonomy" id="1454001"/>
    <lineage>
        <taxon>Bacteria</taxon>
        <taxon>Pseudomonadati</taxon>
        <taxon>Pseudomonadota</taxon>
        <taxon>Betaproteobacteria</taxon>
        <taxon>Candidatus Accumulibacter</taxon>
    </lineage>
</organism>
<dbReference type="GO" id="GO:0032259">
    <property type="term" value="P:methylation"/>
    <property type="evidence" value="ECO:0007669"/>
    <property type="project" value="UniProtKB-KW"/>
</dbReference>
<dbReference type="PROSITE" id="PS00092">
    <property type="entry name" value="N6_MTASE"/>
    <property type="match status" value="1"/>
</dbReference>
<dbReference type="EMBL" id="JFAX01000003">
    <property type="protein sequence ID" value="EXI68855.1"/>
    <property type="molecule type" value="Genomic_DNA"/>
</dbReference>
<dbReference type="Proteomes" id="UP000020218">
    <property type="component" value="Unassembled WGS sequence"/>
</dbReference>
<evidence type="ECO:0000256" key="2">
    <source>
        <dbReference type="ARBA" id="ARBA00011900"/>
    </source>
</evidence>
<evidence type="ECO:0000256" key="3">
    <source>
        <dbReference type="ARBA" id="ARBA00022603"/>
    </source>
</evidence>
<comment type="caution">
    <text evidence="8">The sequence shown here is derived from an EMBL/GenBank/DDBJ whole genome shotgun (WGS) entry which is preliminary data.</text>
</comment>
<name>A0A011NW60_9PROT</name>
<keyword evidence="9" id="KW-1185">Reference proteome</keyword>
<dbReference type="PRINTS" id="PR00506">
    <property type="entry name" value="D21N6MTFRASE"/>
</dbReference>
<reference evidence="8" key="1">
    <citation type="submission" date="2014-02" db="EMBL/GenBank/DDBJ databases">
        <title>Expanding our view of genomic diversity in Candidatus Accumulibacter clades.</title>
        <authorList>
            <person name="Skennerton C.T."/>
            <person name="Barr J.J."/>
            <person name="Slater F.R."/>
            <person name="Bond P.L."/>
            <person name="Tyson G.W."/>
        </authorList>
    </citation>
    <scope>NUCLEOTIDE SEQUENCE [LARGE SCALE GENOMIC DNA]</scope>
</reference>
<dbReference type="Pfam" id="PF01555">
    <property type="entry name" value="N6_N4_Mtase"/>
    <property type="match status" value="1"/>
</dbReference>
<dbReference type="InterPro" id="IPR029063">
    <property type="entry name" value="SAM-dependent_MTases_sf"/>
</dbReference>
<comment type="catalytic activity">
    <reaction evidence="6">
        <text>a 2'-deoxyadenosine in DNA + S-adenosyl-L-methionine = an N(6)-methyl-2'-deoxyadenosine in DNA + S-adenosyl-L-homocysteine + H(+)</text>
        <dbReference type="Rhea" id="RHEA:15197"/>
        <dbReference type="Rhea" id="RHEA-COMP:12418"/>
        <dbReference type="Rhea" id="RHEA-COMP:12419"/>
        <dbReference type="ChEBI" id="CHEBI:15378"/>
        <dbReference type="ChEBI" id="CHEBI:57856"/>
        <dbReference type="ChEBI" id="CHEBI:59789"/>
        <dbReference type="ChEBI" id="CHEBI:90615"/>
        <dbReference type="ChEBI" id="CHEBI:90616"/>
        <dbReference type="EC" id="2.1.1.72"/>
    </reaction>
</comment>
<evidence type="ECO:0000256" key="5">
    <source>
        <dbReference type="ARBA" id="ARBA00022691"/>
    </source>
</evidence>
<dbReference type="GO" id="GO:0003677">
    <property type="term" value="F:DNA binding"/>
    <property type="evidence" value="ECO:0007669"/>
    <property type="project" value="InterPro"/>
</dbReference>
<sequence length="506" mass="56836">MKCIYIDPPYNTGGDGFPYKDAYPHASWTAMMDNRLEAGQALMAPDAALFVSLDDREHSAFRQLANSRLGARNFVANVIWQKNFSPKNSARHFSEDHDHVLVYARDGTRWLPALLPRTPEMEARYVNHGNDDRGVWTSGDLAARNPYSEGIYPIVCPSGRVIPGPPPGTFWRVSKARFDELNKDGRVWWGTEGNNVPRLKRFLSEVKQGRVPQTIWPYEEVGHTQDAKKELLAYTNLAADESVFNTPKPTGLIQQILKLATDADQDGEWVADFFAGSGTSGHAVLAQNHLDKAGRRFLLVECNAHFNSLLIPRLKKAAAIPDYKKPERLDGCGLFMRVQGIEQYDDTLESLDTEISDGESGELSFDNPAFALRYRLDRTSRDLYCSVDRFFSPFSYQLKRADGGGEARSCAVDLVESLPYLLGMDVDRLHRETLGVVMLGRNRRSQSVAVFFRECAARDSAQWVADKLAHHPADRVYTNDPASLSFEGCDRFEAIEAVFALQFGRN</sequence>
<dbReference type="EC" id="2.1.1.72" evidence="2"/>
<dbReference type="AlphaFoldDB" id="A0A011NW60"/>